<reference evidence="1" key="1">
    <citation type="submission" date="2020-05" db="EMBL/GenBank/DDBJ databases">
        <title>Mycena genomes resolve the evolution of fungal bioluminescence.</title>
        <authorList>
            <person name="Tsai I.J."/>
        </authorList>
    </citation>
    <scope>NUCLEOTIDE SEQUENCE</scope>
    <source>
        <strain evidence="1">171206Taipei</strain>
    </source>
</reference>
<dbReference type="RefSeq" id="XP_037220968.1">
    <property type="nucleotide sequence ID" value="XM_037363047.1"/>
</dbReference>
<proteinExistence type="predicted"/>
<gene>
    <name evidence="1" type="ORF">MIND_00630800</name>
</gene>
<dbReference type="Proteomes" id="UP000636479">
    <property type="component" value="Unassembled WGS sequence"/>
</dbReference>
<accession>A0A8H6SR71</accession>
<protein>
    <submittedName>
        <fullName evidence="1">Uncharacterized protein</fullName>
    </submittedName>
</protein>
<keyword evidence="2" id="KW-1185">Reference proteome</keyword>
<comment type="caution">
    <text evidence="1">The sequence shown here is derived from an EMBL/GenBank/DDBJ whole genome shotgun (WGS) entry which is preliminary data.</text>
</comment>
<name>A0A8H6SR71_9AGAR</name>
<dbReference type="GeneID" id="59345563"/>
<dbReference type="AlphaFoldDB" id="A0A8H6SR71"/>
<evidence type="ECO:0000313" key="2">
    <source>
        <dbReference type="Proteomes" id="UP000636479"/>
    </source>
</evidence>
<evidence type="ECO:0000313" key="1">
    <source>
        <dbReference type="EMBL" id="KAF7303996.1"/>
    </source>
</evidence>
<sequence>MDDEYKAARLLRALKRAGTRAPHCLAAVRQIVIFMSAALPDLLPLLPSCGGGVTHLAIRPPNGYPSMWRQLPGLLACLPHLQRLVVPFVDVFPDPFPHSDNSANFQPALPHVTHLALLDAGTFEAQADLQRMLAFFRALPALTHLALMIHGSNRRTPEDMLGVFAALLDRRELPGLRVLACLGPGTYETAVMARRLELADPGPYLPGKDTGSPLRDARFVVVDYGSWLDGADLPGLRTYWDMADTFVAKKVTGQIASSVVLVHPSSTGGEY</sequence>
<organism evidence="1 2">
    <name type="scientific">Mycena indigotica</name>
    <dbReference type="NCBI Taxonomy" id="2126181"/>
    <lineage>
        <taxon>Eukaryota</taxon>
        <taxon>Fungi</taxon>
        <taxon>Dikarya</taxon>
        <taxon>Basidiomycota</taxon>
        <taxon>Agaricomycotina</taxon>
        <taxon>Agaricomycetes</taxon>
        <taxon>Agaricomycetidae</taxon>
        <taxon>Agaricales</taxon>
        <taxon>Marasmiineae</taxon>
        <taxon>Mycenaceae</taxon>
        <taxon>Mycena</taxon>
    </lineage>
</organism>
<dbReference type="EMBL" id="JACAZF010000005">
    <property type="protein sequence ID" value="KAF7303996.1"/>
    <property type="molecule type" value="Genomic_DNA"/>
</dbReference>